<dbReference type="FunFam" id="1.10.230.10:FF:000003">
    <property type="entry name" value="Citrate synthase"/>
    <property type="match status" value="1"/>
</dbReference>
<dbReference type="Gene3D" id="1.10.580.10">
    <property type="entry name" value="Citrate Synthase, domain 1"/>
    <property type="match status" value="1"/>
</dbReference>
<keyword evidence="10" id="KW-0472">Membrane</keyword>
<keyword evidence="10" id="KW-1133">Transmembrane helix</keyword>
<dbReference type="EMBL" id="CAJNOB010000056">
    <property type="protein sequence ID" value="CAF0703862.1"/>
    <property type="molecule type" value="Genomic_DNA"/>
</dbReference>
<evidence type="ECO:0000256" key="1">
    <source>
        <dbReference type="ARBA" id="ARBA00004751"/>
    </source>
</evidence>
<feature type="active site" evidence="8">
    <location>
        <position position="318"/>
    </location>
</feature>
<dbReference type="PRINTS" id="PR00143">
    <property type="entry name" value="CITRTSNTHASE"/>
</dbReference>
<feature type="active site" evidence="8">
    <location>
        <position position="267"/>
    </location>
</feature>
<evidence type="ECO:0000313" key="12">
    <source>
        <dbReference type="Proteomes" id="UP000663859"/>
    </source>
</evidence>
<dbReference type="GO" id="GO:0019679">
    <property type="term" value="P:propionate metabolic process, methylcitrate cycle"/>
    <property type="evidence" value="ECO:0007669"/>
    <property type="project" value="TreeGrafter"/>
</dbReference>
<dbReference type="GO" id="GO:0005975">
    <property type="term" value="P:carbohydrate metabolic process"/>
    <property type="evidence" value="ECO:0007669"/>
    <property type="project" value="TreeGrafter"/>
</dbReference>
<keyword evidence="4 7" id="KW-0808">Transferase</keyword>
<dbReference type="InterPro" id="IPR024176">
    <property type="entry name" value="Citrate_synthase_bac-typ"/>
</dbReference>
<protein>
    <recommendedName>
        <fullName evidence="7">Citrate synthase</fullName>
    </recommendedName>
</protein>
<evidence type="ECO:0000256" key="7">
    <source>
        <dbReference type="PIRNR" id="PIRNR001369"/>
    </source>
</evidence>
<gene>
    <name evidence="11" type="primary">gltA</name>
    <name evidence="11" type="ORF">MPNT_60122</name>
</gene>
<name>A0A8J2BN26_9BACT</name>
<keyword evidence="10" id="KW-0812">Transmembrane</keyword>
<dbReference type="PANTHER" id="PTHR11739:SF25">
    <property type="entry name" value="CITRATE SYNTHASE-RELATED PROTEIN DDB_G0287281"/>
    <property type="match status" value="1"/>
</dbReference>
<reference evidence="11" key="1">
    <citation type="submission" date="2021-02" db="EMBL/GenBank/DDBJ databases">
        <authorList>
            <person name="Cremers G."/>
            <person name="Picone N."/>
        </authorList>
    </citation>
    <scope>NUCLEOTIDE SEQUENCE</scope>
    <source>
        <strain evidence="11">PQ17</strain>
    </source>
</reference>
<dbReference type="GO" id="GO:0036440">
    <property type="term" value="F:citrate synthase activity"/>
    <property type="evidence" value="ECO:0007669"/>
    <property type="project" value="UniProtKB-EC"/>
</dbReference>
<accession>A0A8J2BN26</accession>
<proteinExistence type="inferred from homology"/>
<dbReference type="SUPFAM" id="SSF48256">
    <property type="entry name" value="Citrate synthase"/>
    <property type="match status" value="1"/>
</dbReference>
<evidence type="ECO:0000256" key="9">
    <source>
        <dbReference type="RuleBase" id="RU003406"/>
    </source>
</evidence>
<comment type="similarity">
    <text evidence="2 7 9">Belongs to the citrate synthase family.</text>
</comment>
<dbReference type="Pfam" id="PF00285">
    <property type="entry name" value="Citrate_synt"/>
    <property type="match status" value="1"/>
</dbReference>
<keyword evidence="3" id="KW-0816">Tricarboxylic acid cycle</keyword>
<dbReference type="InterPro" id="IPR036969">
    <property type="entry name" value="Citrate_synthase_sf"/>
</dbReference>
<dbReference type="NCBIfam" id="TIGR01800">
    <property type="entry name" value="cit_synth_II"/>
    <property type="match status" value="1"/>
</dbReference>
<evidence type="ECO:0000256" key="4">
    <source>
        <dbReference type="ARBA" id="ARBA00022679"/>
    </source>
</evidence>
<evidence type="ECO:0000256" key="5">
    <source>
        <dbReference type="ARBA" id="ARBA00049052"/>
    </source>
</evidence>
<dbReference type="InterPro" id="IPR016142">
    <property type="entry name" value="Citrate_synth-like_lrg_a-sub"/>
</dbReference>
<dbReference type="Gene3D" id="1.10.230.10">
    <property type="entry name" value="Cytochrome P450-Terp, domain 2"/>
    <property type="match status" value="1"/>
</dbReference>
<dbReference type="AlphaFoldDB" id="A0A8J2BN26"/>
<comment type="catalytic activity">
    <reaction evidence="5">
        <text>propanoyl-CoA + oxaloacetate + H2O = (2S,3S)-2-methylcitrate + CoA + H(+)</text>
        <dbReference type="Rhea" id="RHEA:23780"/>
        <dbReference type="ChEBI" id="CHEBI:15377"/>
        <dbReference type="ChEBI" id="CHEBI:15378"/>
        <dbReference type="ChEBI" id="CHEBI:16452"/>
        <dbReference type="ChEBI" id="CHEBI:57287"/>
        <dbReference type="ChEBI" id="CHEBI:57392"/>
        <dbReference type="ChEBI" id="CHEBI:58853"/>
        <dbReference type="EC" id="2.3.3.5"/>
    </reaction>
</comment>
<dbReference type="PIRSF" id="PIRSF001369">
    <property type="entry name" value="Citrate_synth"/>
    <property type="match status" value="1"/>
</dbReference>
<dbReference type="Proteomes" id="UP000663859">
    <property type="component" value="Unassembled WGS sequence"/>
</dbReference>
<dbReference type="GO" id="GO:0006099">
    <property type="term" value="P:tricarboxylic acid cycle"/>
    <property type="evidence" value="ECO:0007669"/>
    <property type="project" value="UniProtKB-UniPathway"/>
</dbReference>
<dbReference type="UniPathway" id="UPA00223"/>
<organism evidence="11 12">
    <name type="scientific">Candidatus Methylacidithermus pantelleriae</name>
    <dbReference type="NCBI Taxonomy" id="2744239"/>
    <lineage>
        <taxon>Bacteria</taxon>
        <taxon>Pseudomonadati</taxon>
        <taxon>Verrucomicrobiota</taxon>
        <taxon>Methylacidiphilae</taxon>
        <taxon>Methylacidiphilales</taxon>
        <taxon>Methylacidiphilaceae</taxon>
        <taxon>Candidatus Methylacidithermus</taxon>
    </lineage>
</organism>
<keyword evidence="11" id="KW-0012">Acyltransferase</keyword>
<evidence type="ECO:0000256" key="6">
    <source>
        <dbReference type="ARBA" id="ARBA00049288"/>
    </source>
</evidence>
<dbReference type="PANTHER" id="PTHR11739">
    <property type="entry name" value="CITRATE SYNTHASE"/>
    <property type="match status" value="1"/>
</dbReference>
<comment type="caution">
    <text evidence="11">The sequence shown here is derived from an EMBL/GenBank/DDBJ whole genome shotgun (WGS) entry which is preliminary data.</text>
</comment>
<feature type="transmembrane region" description="Helical" evidence="10">
    <location>
        <begin position="323"/>
        <end position="345"/>
    </location>
</feature>
<dbReference type="InterPro" id="IPR011278">
    <property type="entry name" value="2-MeCitrate/Citrate_synth_II"/>
</dbReference>
<dbReference type="InterPro" id="IPR019810">
    <property type="entry name" value="Citrate_synthase_AS"/>
</dbReference>
<evidence type="ECO:0000256" key="10">
    <source>
        <dbReference type="SAM" id="Phobius"/>
    </source>
</evidence>
<dbReference type="GO" id="GO:0050440">
    <property type="term" value="F:2-methylcitrate synthase activity"/>
    <property type="evidence" value="ECO:0007669"/>
    <property type="project" value="UniProtKB-EC"/>
</dbReference>
<dbReference type="PROSITE" id="PS00480">
    <property type="entry name" value="CITRATE_SYNTHASE"/>
    <property type="match status" value="1"/>
</dbReference>
<dbReference type="InterPro" id="IPR016143">
    <property type="entry name" value="Citrate_synth-like_sm_a-sub"/>
</dbReference>
<sequence>MTAVGFMAPSSKASGLAGVVAGETAISAVDREGLDLTYRGYSIRDLASQATFEEVVYLLLYEKLPTEEELRFFCQDLVRQRGLPPEVCQILERLPGSANPMDILRTGCSALGAFEPERDPERDQWKVAKRLVACFPSILLYWHRFHRDGQRIETATGEPRTAAHFLSLLRGEREISPLEVRALDVSLILYAEHEFNASTFTCRTIASTLSDFYSAVTGGIGALRGPLHGGANEAAMELILRFKTPDEAEEGICQMLQRKELVMGFGHRVYKKGDPRSRVLKEWAQKLAELRADQRLFPICERIEKVMFREKQLYPNVDFYGALTYYFLGIPIPMFTPLFVIARVAGWSAHIMEQRAHNRLIRPMGEYVGPSPRPYVPMHARS</sequence>
<evidence type="ECO:0000256" key="3">
    <source>
        <dbReference type="ARBA" id="ARBA00022532"/>
    </source>
</evidence>
<dbReference type="InterPro" id="IPR002020">
    <property type="entry name" value="Citrate_synthase"/>
</dbReference>
<comment type="pathway">
    <text evidence="1">Carbohydrate metabolism; tricarboxylic acid cycle; isocitrate from oxaloacetate: step 1/2.</text>
</comment>
<dbReference type="GO" id="GO:0005737">
    <property type="term" value="C:cytoplasm"/>
    <property type="evidence" value="ECO:0007669"/>
    <property type="project" value="InterPro"/>
</dbReference>
<evidence type="ECO:0000313" key="11">
    <source>
        <dbReference type="EMBL" id="CAF0703862.1"/>
    </source>
</evidence>
<evidence type="ECO:0000256" key="2">
    <source>
        <dbReference type="ARBA" id="ARBA00010566"/>
    </source>
</evidence>
<keyword evidence="12" id="KW-1185">Reference proteome</keyword>
<comment type="catalytic activity">
    <reaction evidence="6">
        <text>oxaloacetate + acetyl-CoA + H2O = citrate + CoA + H(+)</text>
        <dbReference type="Rhea" id="RHEA:16845"/>
        <dbReference type="ChEBI" id="CHEBI:15377"/>
        <dbReference type="ChEBI" id="CHEBI:15378"/>
        <dbReference type="ChEBI" id="CHEBI:16452"/>
        <dbReference type="ChEBI" id="CHEBI:16947"/>
        <dbReference type="ChEBI" id="CHEBI:57287"/>
        <dbReference type="ChEBI" id="CHEBI:57288"/>
        <dbReference type="EC" id="2.3.3.16"/>
    </reaction>
</comment>
<evidence type="ECO:0000256" key="8">
    <source>
        <dbReference type="PIRSR" id="PIRSR001369-1"/>
    </source>
</evidence>